<keyword evidence="7" id="KW-0961">Cell wall biogenesis/degradation</keyword>
<sequence>MVVRQEMTERIDSAFRSDNVPEEIKTNHKGFSEWGTGVTSKDHQPIVQVVIDGKDRDAVDNEGNVLPTLVYMAREKRPQYHHNFKAGAVNTLIRVSSVISNSPIILIVDCDMYSNNSDAIRDAMCFFLDEEMGHKIAFVQNPQNYNNMTKNNIYGSSPNVFNQVELRGFDGLGGPLYIGTGCFHRREILCGRRFTNDYKEDWDRGIKEKGNMSIDQVEEKAKSLATCIYEHNTQWGNEIGVTYGSAAEDIITGLIIHCRGWISVFNNPPRAAFIGVGPTTLAHTIQQHKKWCEGVFSIFLSKYCPFIFGNGNISLQLQMAYSIYSLWAPNSLPTLYYLIIPSIGLLKGIPLFPEITSLWITPYIYVSVVTNIYSAYEALLHGDTLKGWWNGQRMWMIRRITSYLNGGIDAVRNMLGLSKMGCPVSPKVSGEGESKRYEQEIMEFGSSSSPEYVIIATIALLNLVCLVGGLCRILTSGENMPLNGFFLHVVLCGLLVVINIPIYEAMFLRKDRGRIPFSVTLISIGFVMLALFVPLL</sequence>
<feature type="transmembrane region" description="Helical" evidence="9">
    <location>
        <begin position="515"/>
        <end position="535"/>
    </location>
</feature>
<keyword evidence="3" id="KW-0808">Transferase</keyword>
<dbReference type="Pfam" id="PF03552">
    <property type="entry name" value="Cellulose_synt"/>
    <property type="match status" value="2"/>
</dbReference>
<dbReference type="Gene3D" id="3.90.550.10">
    <property type="entry name" value="Spore Coat Polysaccharide Biosynthesis Protein SpsA, Chain A"/>
    <property type="match status" value="1"/>
</dbReference>
<dbReference type="GO" id="GO:0071669">
    <property type="term" value="P:plant-type cell wall organization or biogenesis"/>
    <property type="evidence" value="ECO:0007669"/>
    <property type="project" value="UniProtKB-ARBA"/>
</dbReference>
<dbReference type="PANTHER" id="PTHR13301">
    <property type="entry name" value="X-BOX TRANSCRIPTION FACTOR-RELATED"/>
    <property type="match status" value="1"/>
</dbReference>
<dbReference type="AlphaFoldDB" id="A0ABC9G632"/>
<keyword evidence="5 9" id="KW-1133">Transmembrane helix</keyword>
<keyword evidence="4 9" id="KW-0812">Transmembrane</keyword>
<feature type="binding site" evidence="8">
    <location>
        <position position="109"/>
    </location>
    <ligand>
        <name>Mn(2+)</name>
        <dbReference type="ChEBI" id="CHEBI:29035"/>
    </ligand>
</feature>
<accession>A0ABC9G632</accession>
<evidence type="ECO:0000256" key="3">
    <source>
        <dbReference type="ARBA" id="ARBA00022679"/>
    </source>
</evidence>
<evidence type="ECO:0000256" key="6">
    <source>
        <dbReference type="ARBA" id="ARBA00023136"/>
    </source>
</evidence>
<evidence type="ECO:0000256" key="9">
    <source>
        <dbReference type="SAM" id="Phobius"/>
    </source>
</evidence>
<dbReference type="SUPFAM" id="SSF53448">
    <property type="entry name" value="Nucleotide-diphospho-sugar transferases"/>
    <property type="match status" value="1"/>
</dbReference>
<feature type="transmembrane region" description="Helical" evidence="9">
    <location>
        <begin position="452"/>
        <end position="473"/>
    </location>
</feature>
<protein>
    <submittedName>
        <fullName evidence="10">Uncharacterized protein</fullName>
    </submittedName>
</protein>
<dbReference type="GO" id="GO:0071555">
    <property type="term" value="P:cell wall organization"/>
    <property type="evidence" value="ECO:0007669"/>
    <property type="project" value="UniProtKB-KW"/>
</dbReference>
<evidence type="ECO:0000256" key="8">
    <source>
        <dbReference type="PIRSR" id="PIRSR605150-3"/>
    </source>
</evidence>
<dbReference type="Proteomes" id="UP001497457">
    <property type="component" value="Chromosome 8b"/>
</dbReference>
<evidence type="ECO:0000313" key="11">
    <source>
        <dbReference type="Proteomes" id="UP001497457"/>
    </source>
</evidence>
<feature type="transmembrane region" description="Helical" evidence="9">
    <location>
        <begin position="485"/>
        <end position="503"/>
    </location>
</feature>
<dbReference type="InterPro" id="IPR005150">
    <property type="entry name" value="Cellulose_synth"/>
</dbReference>
<dbReference type="InterPro" id="IPR029044">
    <property type="entry name" value="Nucleotide-diphossugar_trans"/>
</dbReference>
<evidence type="ECO:0000313" key="10">
    <source>
        <dbReference type="EMBL" id="CAL5087820.1"/>
    </source>
</evidence>
<evidence type="ECO:0000256" key="4">
    <source>
        <dbReference type="ARBA" id="ARBA00022692"/>
    </source>
</evidence>
<dbReference type="GO" id="GO:0012505">
    <property type="term" value="C:endomembrane system"/>
    <property type="evidence" value="ECO:0007669"/>
    <property type="project" value="UniProtKB-SubCell"/>
</dbReference>
<keyword evidence="2" id="KW-0328">Glycosyltransferase</keyword>
<proteinExistence type="predicted"/>
<evidence type="ECO:0000256" key="5">
    <source>
        <dbReference type="ARBA" id="ARBA00022989"/>
    </source>
</evidence>
<reference evidence="10 11" key="2">
    <citation type="submission" date="2024-10" db="EMBL/GenBank/DDBJ databases">
        <authorList>
            <person name="Ryan C."/>
        </authorList>
    </citation>
    <scope>NUCLEOTIDE SEQUENCE [LARGE SCALE GENOMIC DNA]</scope>
</reference>
<dbReference type="FunFam" id="3.90.550.10:FF:000173">
    <property type="entry name" value="Cellulose synthase-like protein E1"/>
    <property type="match status" value="1"/>
</dbReference>
<keyword evidence="11" id="KW-1185">Reference proteome</keyword>
<organism evidence="10 11">
    <name type="scientific">Urochloa decumbens</name>
    <dbReference type="NCBI Taxonomy" id="240449"/>
    <lineage>
        <taxon>Eukaryota</taxon>
        <taxon>Viridiplantae</taxon>
        <taxon>Streptophyta</taxon>
        <taxon>Embryophyta</taxon>
        <taxon>Tracheophyta</taxon>
        <taxon>Spermatophyta</taxon>
        <taxon>Magnoliopsida</taxon>
        <taxon>Liliopsida</taxon>
        <taxon>Poales</taxon>
        <taxon>Poaceae</taxon>
        <taxon>PACMAD clade</taxon>
        <taxon>Panicoideae</taxon>
        <taxon>Panicodae</taxon>
        <taxon>Paniceae</taxon>
        <taxon>Melinidinae</taxon>
        <taxon>Urochloa</taxon>
    </lineage>
</organism>
<evidence type="ECO:0000256" key="1">
    <source>
        <dbReference type="ARBA" id="ARBA00004127"/>
    </source>
</evidence>
<dbReference type="EMBL" id="OZ075118">
    <property type="protein sequence ID" value="CAL5087820.1"/>
    <property type="molecule type" value="Genomic_DNA"/>
</dbReference>
<name>A0ABC9G632_9POAL</name>
<dbReference type="GO" id="GO:0016757">
    <property type="term" value="F:glycosyltransferase activity"/>
    <property type="evidence" value="ECO:0007669"/>
    <property type="project" value="UniProtKB-KW"/>
</dbReference>
<reference evidence="11" key="1">
    <citation type="submission" date="2024-06" db="EMBL/GenBank/DDBJ databases">
        <authorList>
            <person name="Ryan C."/>
        </authorList>
    </citation>
    <scope>NUCLEOTIDE SEQUENCE [LARGE SCALE GENOMIC DNA]</scope>
</reference>
<keyword evidence="6 9" id="KW-0472">Membrane</keyword>
<comment type="subcellular location">
    <subcellularLocation>
        <location evidence="1">Endomembrane system</location>
        <topology evidence="1">Multi-pass membrane protein</topology>
    </subcellularLocation>
</comment>
<evidence type="ECO:0000256" key="2">
    <source>
        <dbReference type="ARBA" id="ARBA00022676"/>
    </source>
</evidence>
<feature type="binding site" evidence="8">
    <location>
        <position position="85"/>
    </location>
    <ligand>
        <name>Mn(2+)</name>
        <dbReference type="ChEBI" id="CHEBI:29035"/>
    </ligand>
</feature>
<evidence type="ECO:0000256" key="7">
    <source>
        <dbReference type="ARBA" id="ARBA00023316"/>
    </source>
</evidence>
<gene>
    <name evidence="10" type="ORF">URODEC1_LOCUS112422</name>
</gene>